<keyword evidence="9" id="KW-1185">Reference proteome</keyword>
<evidence type="ECO:0000256" key="2">
    <source>
        <dbReference type="ARBA" id="ARBA00009329"/>
    </source>
</evidence>
<dbReference type="InterPro" id="IPR049303">
    <property type="entry name" value="Glyco_hydro_109_C"/>
</dbReference>
<proteinExistence type="inferred from homology"/>
<comment type="cofactor">
    <cofactor evidence="1">
        <name>NAD(+)</name>
        <dbReference type="ChEBI" id="CHEBI:57540"/>
    </cofactor>
</comment>
<protein>
    <submittedName>
        <fullName evidence="8">Gfo/Idh/MocA family oxidoreductase</fullName>
    </submittedName>
</protein>
<evidence type="ECO:0000256" key="4">
    <source>
        <dbReference type="ARBA" id="ARBA00023027"/>
    </source>
</evidence>
<evidence type="ECO:0000256" key="3">
    <source>
        <dbReference type="ARBA" id="ARBA00022801"/>
    </source>
</evidence>
<dbReference type="AlphaFoldDB" id="A0A927C983"/>
<dbReference type="InterPro" id="IPR050463">
    <property type="entry name" value="Gfo/Idh/MocA_oxidrdct_glycsds"/>
</dbReference>
<dbReference type="Pfam" id="PF01408">
    <property type="entry name" value="GFO_IDH_MocA"/>
    <property type="match status" value="1"/>
</dbReference>
<dbReference type="GO" id="GO:0016798">
    <property type="term" value="F:hydrolase activity, acting on glycosyl bonds"/>
    <property type="evidence" value="ECO:0007669"/>
    <property type="project" value="UniProtKB-KW"/>
</dbReference>
<organism evidence="8 9">
    <name type="scientific">Paenibacillus oceani</name>
    <dbReference type="NCBI Taxonomy" id="2772510"/>
    <lineage>
        <taxon>Bacteria</taxon>
        <taxon>Bacillati</taxon>
        <taxon>Bacillota</taxon>
        <taxon>Bacilli</taxon>
        <taxon>Bacillales</taxon>
        <taxon>Paenibacillaceae</taxon>
        <taxon>Paenibacillus</taxon>
    </lineage>
</organism>
<evidence type="ECO:0000313" key="9">
    <source>
        <dbReference type="Proteomes" id="UP000639396"/>
    </source>
</evidence>
<dbReference type="InterPro" id="IPR000683">
    <property type="entry name" value="Gfo/Idh/MocA-like_OxRdtase_N"/>
</dbReference>
<dbReference type="PANTHER" id="PTHR43818:SF1">
    <property type="entry name" value="GLYCOSYL HYDROLASE FAMILY 109 PROTEIN"/>
    <property type="match status" value="1"/>
</dbReference>
<comment type="similarity">
    <text evidence="2">Belongs to the Gfo/Idh/MocA family. Glycosyl hydrolase 109 subfamily.</text>
</comment>
<evidence type="ECO:0000259" key="7">
    <source>
        <dbReference type="Pfam" id="PF21252"/>
    </source>
</evidence>
<reference evidence="8" key="1">
    <citation type="submission" date="2020-09" db="EMBL/GenBank/DDBJ databases">
        <title>A novel bacterium of genus Paenibacillus, isolated from South China Sea.</title>
        <authorList>
            <person name="Huang H."/>
            <person name="Mo K."/>
            <person name="Hu Y."/>
        </authorList>
    </citation>
    <scope>NUCLEOTIDE SEQUENCE</scope>
    <source>
        <strain evidence="8">IB182363</strain>
    </source>
</reference>
<dbReference type="EMBL" id="JACXJA010000017">
    <property type="protein sequence ID" value="MBD2863184.1"/>
    <property type="molecule type" value="Genomic_DNA"/>
</dbReference>
<keyword evidence="3" id="KW-0378">Hydrolase</keyword>
<evidence type="ECO:0000256" key="5">
    <source>
        <dbReference type="ARBA" id="ARBA00023295"/>
    </source>
</evidence>
<feature type="domain" description="Gfo/Idh/MocA-like oxidoreductase N-terminal" evidence="6">
    <location>
        <begin position="12"/>
        <end position="134"/>
    </location>
</feature>
<comment type="caution">
    <text evidence="8">The sequence shown here is derived from an EMBL/GenBank/DDBJ whole genome shotgun (WGS) entry which is preliminary data.</text>
</comment>
<dbReference type="SUPFAM" id="SSF51735">
    <property type="entry name" value="NAD(P)-binding Rossmann-fold domains"/>
    <property type="match status" value="1"/>
</dbReference>
<keyword evidence="4" id="KW-0520">NAD</keyword>
<keyword evidence="5" id="KW-0326">Glycosidase</keyword>
<accession>A0A927C983</accession>
<dbReference type="PANTHER" id="PTHR43818">
    <property type="entry name" value="BCDNA.GH03377"/>
    <property type="match status" value="1"/>
</dbReference>
<evidence type="ECO:0000259" key="6">
    <source>
        <dbReference type="Pfam" id="PF01408"/>
    </source>
</evidence>
<gene>
    <name evidence="8" type="ORF">IDH45_14420</name>
</gene>
<dbReference type="InterPro" id="IPR036291">
    <property type="entry name" value="NAD(P)-bd_dom_sf"/>
</dbReference>
<dbReference type="Proteomes" id="UP000639396">
    <property type="component" value="Unassembled WGS sequence"/>
</dbReference>
<name>A0A927C983_9BACL</name>
<dbReference type="Pfam" id="PF21252">
    <property type="entry name" value="Glyco_hydro_109_C"/>
    <property type="match status" value="1"/>
</dbReference>
<sequence length="421" mass="47285">MGRRETFGEDAIRLGVIGLGSRGRALLGRLLKMEDIIVPAVCDLYEDRLHLGMESVIAAGREKAEGYKDYQELLARDDLDGVIISSSIVSHAQLAIAAMKAGKHAGIEVGGAASLEECWELVRTSESSGKSCMILSNCNFGRNEMALLNMVKKELFGEMIHCQCGYEHDLRRQVVMGEENKHNRFALYSYRNGDNYPTHGLGPVAKYLNINRGNRFLTLSSMSSKSRGLRDWATQHLGKEHPLAHREFAQGDIVTTMIKCANGETILLTLDTTLPRPYSRAGRVQGTKGLWMEDNQSIHIEGRSDNHTWESFEKYREEYDHPLWKEYVQEGIRGGHDGTDYLCMRAFIESIARNIAPPIDVYDTASWMAVTVLTEQSIALGGHPVSFPDFTNGRWIDRNPGPKSKYSLNEIDESLFENFTM</sequence>
<dbReference type="GO" id="GO:0000166">
    <property type="term" value="F:nucleotide binding"/>
    <property type="evidence" value="ECO:0007669"/>
    <property type="project" value="InterPro"/>
</dbReference>
<dbReference type="Gene3D" id="3.30.360.10">
    <property type="entry name" value="Dihydrodipicolinate Reductase, domain 2"/>
    <property type="match status" value="1"/>
</dbReference>
<feature type="domain" description="Glycosyl hydrolase 109 C-terminal" evidence="7">
    <location>
        <begin position="145"/>
        <end position="311"/>
    </location>
</feature>
<dbReference type="Gene3D" id="3.40.50.720">
    <property type="entry name" value="NAD(P)-binding Rossmann-like Domain"/>
    <property type="match status" value="1"/>
</dbReference>
<evidence type="ECO:0000256" key="1">
    <source>
        <dbReference type="ARBA" id="ARBA00001911"/>
    </source>
</evidence>
<evidence type="ECO:0000313" key="8">
    <source>
        <dbReference type="EMBL" id="MBD2863184.1"/>
    </source>
</evidence>